<sequence length="124" mass="13244">MSITDGQEALIRHLLTMQGAPNIALPNDGGAELPRYVVQASGGAQRTILVDGTTDAFPEIVVLVETAKGRGAGQNNDFVKLLVGHFAPNTKFEGIQIIEAPFARPPLTGEVYSVPVVIRGRTFF</sequence>
<dbReference type="Proteomes" id="UP000698242">
    <property type="component" value="Unassembled WGS sequence"/>
</dbReference>
<accession>A0A921TCM4</accession>
<organism evidence="1 2">
    <name type="scientific">Profundibacterium mesophilum KAUST100406-0324</name>
    <dbReference type="NCBI Taxonomy" id="1037889"/>
    <lineage>
        <taxon>Bacteria</taxon>
        <taxon>Pseudomonadati</taxon>
        <taxon>Pseudomonadota</taxon>
        <taxon>Alphaproteobacteria</taxon>
        <taxon>Rhodobacterales</taxon>
        <taxon>Roseobacteraceae</taxon>
        <taxon>Profundibacterium</taxon>
    </lineage>
</organism>
<protein>
    <submittedName>
        <fullName evidence="1">Uncharacterized protein</fullName>
    </submittedName>
</protein>
<dbReference type="AlphaFoldDB" id="A0A921TCM4"/>
<comment type="caution">
    <text evidence="1">The sequence shown here is derived from an EMBL/GenBank/DDBJ whole genome shotgun (WGS) entry which is preliminary data.</text>
</comment>
<dbReference type="RefSeq" id="WP_159966125.1">
    <property type="nucleotide sequence ID" value="NZ_APKE01000032.1"/>
</dbReference>
<dbReference type="OrthoDB" id="7868610at2"/>
<dbReference type="EMBL" id="APKE01000032">
    <property type="protein sequence ID" value="KAF0675072.1"/>
    <property type="molecule type" value="Genomic_DNA"/>
</dbReference>
<evidence type="ECO:0000313" key="1">
    <source>
        <dbReference type="EMBL" id="KAF0675072.1"/>
    </source>
</evidence>
<name>A0A921TCM4_9RHOB</name>
<gene>
    <name evidence="1" type="ORF">PMES_02593</name>
</gene>
<reference evidence="1" key="1">
    <citation type="submission" date="2013-03" db="EMBL/GenBank/DDBJ databases">
        <title>Genome Sequence of the Profundibacterium mesophilum strain KAUST100406-0324T from Red Sea, a novel genus in the family Rhodobacteraceae.</title>
        <authorList>
            <person name="Essack M."/>
            <person name="Alam I."/>
            <person name="Lafi F."/>
            <person name="Alawi W."/>
            <person name="Kamanu F."/>
            <person name="Al-Suwailem A."/>
            <person name="Lee O.O."/>
            <person name="Xu Y."/>
            <person name="Bajic V."/>
            <person name="Qian P.-Y."/>
            <person name="Archer J."/>
        </authorList>
    </citation>
    <scope>NUCLEOTIDE SEQUENCE</scope>
    <source>
        <strain evidence="1">KAUST100406-0324</strain>
    </source>
</reference>
<evidence type="ECO:0000313" key="2">
    <source>
        <dbReference type="Proteomes" id="UP000698242"/>
    </source>
</evidence>
<keyword evidence="2" id="KW-1185">Reference proteome</keyword>
<proteinExistence type="predicted"/>